<evidence type="ECO:0000259" key="5">
    <source>
        <dbReference type="Pfam" id="PF25917"/>
    </source>
</evidence>
<dbReference type="AlphaFoldDB" id="A0A1G1XB88"/>
<dbReference type="PANTHER" id="PTHR32347">
    <property type="entry name" value="EFFLUX SYSTEM COMPONENT YKNX-RELATED"/>
    <property type="match status" value="1"/>
</dbReference>
<dbReference type="PRINTS" id="PR01490">
    <property type="entry name" value="RTXTOXIND"/>
</dbReference>
<comment type="caution">
    <text evidence="7">The sequence shown here is derived from an EMBL/GenBank/DDBJ whole genome shotgun (WGS) entry which is preliminary data.</text>
</comment>
<dbReference type="Gene3D" id="2.40.420.20">
    <property type="match status" value="1"/>
</dbReference>
<dbReference type="GO" id="GO:0030313">
    <property type="term" value="C:cell envelope"/>
    <property type="evidence" value="ECO:0007669"/>
    <property type="project" value="UniProtKB-SubCell"/>
</dbReference>
<dbReference type="SUPFAM" id="SSF111369">
    <property type="entry name" value="HlyD-like secretion proteins"/>
    <property type="match status" value="2"/>
</dbReference>
<evidence type="ECO:0000259" key="6">
    <source>
        <dbReference type="Pfam" id="PF25954"/>
    </source>
</evidence>
<name>A0A1G1XB88_9BACT</name>
<comment type="subcellular location">
    <subcellularLocation>
        <location evidence="1">Cell envelope</location>
    </subcellularLocation>
</comment>
<proteinExistence type="inferred from homology"/>
<evidence type="ECO:0000256" key="1">
    <source>
        <dbReference type="ARBA" id="ARBA00004196"/>
    </source>
</evidence>
<dbReference type="GO" id="GO:0022857">
    <property type="term" value="F:transmembrane transporter activity"/>
    <property type="evidence" value="ECO:0007669"/>
    <property type="project" value="InterPro"/>
</dbReference>
<sequence length="423" mass="44584">MKTWAKTAIPAILIAGIIGFIGWRIVAGNQAKPIKTITAQYQTVVKDITFTGYTEPIQSADVAFETSGTVKDVSVQVGDIVKKGQQLASLDPQSASLQIAKAQADKASAASIAYTAWQNASQTQKDTASENTKLIAAKKQAVRDAKAVLDAATNVYTQKKSETESDDSATLTTYSTVISSKSAYNTAQTALTTALKTVQTSNNAAKHATDAAYTQYINTQQAAKDATGLSSLDALTQLAQATAAKNILRAPFAGVVTQKIITAGEFASIGNPVLTVAQTSDLQISSDVPETDALTLANNMRASVTFDALSSEQPITATITQIYPAAKAIQGVPTFHVVLRIDEQQPNIRPGITANITVHADKREHVIAIPRRAVTTKSGKTYVTKQTAPGETTEVEVTTGLIGSEGLEEITSGIKEGDTLVNP</sequence>
<dbReference type="Proteomes" id="UP000177941">
    <property type="component" value="Unassembled WGS sequence"/>
</dbReference>
<evidence type="ECO:0000256" key="3">
    <source>
        <dbReference type="ARBA" id="ARBA00023054"/>
    </source>
</evidence>
<dbReference type="InterPro" id="IPR006143">
    <property type="entry name" value="RND_pump_MFP"/>
</dbReference>
<keyword evidence="4" id="KW-0472">Membrane</keyword>
<accession>A0A1G1XB88</accession>
<dbReference type="Gene3D" id="2.40.50.100">
    <property type="match status" value="1"/>
</dbReference>
<dbReference type="GO" id="GO:0016020">
    <property type="term" value="C:membrane"/>
    <property type="evidence" value="ECO:0007669"/>
    <property type="project" value="InterPro"/>
</dbReference>
<reference evidence="7 8" key="1">
    <citation type="journal article" date="2016" name="Nat. Commun.">
        <title>Thousands of microbial genomes shed light on interconnected biogeochemical processes in an aquifer system.</title>
        <authorList>
            <person name="Anantharaman K."/>
            <person name="Brown C.T."/>
            <person name="Hug L.A."/>
            <person name="Sharon I."/>
            <person name="Castelle C.J."/>
            <person name="Probst A.J."/>
            <person name="Thomas B.C."/>
            <person name="Singh A."/>
            <person name="Wilkins M.J."/>
            <person name="Karaoz U."/>
            <person name="Brodie E.L."/>
            <person name="Williams K.H."/>
            <person name="Hubbard S.S."/>
            <person name="Banfield J.F."/>
        </authorList>
    </citation>
    <scope>NUCLEOTIDE SEQUENCE [LARGE SCALE GENOMIC DNA]</scope>
</reference>
<feature type="domain" description="Multidrug resistance protein MdtA-like barrel-sandwich hybrid" evidence="5">
    <location>
        <begin position="60"/>
        <end position="273"/>
    </location>
</feature>
<organism evidence="7 8">
    <name type="scientific">Candidatus Andersenbacteria bacterium RIFCSPHIGHO2_12_FULL_45_11b</name>
    <dbReference type="NCBI Taxonomy" id="1797282"/>
    <lineage>
        <taxon>Bacteria</taxon>
        <taxon>Candidatus Anderseniibacteriota</taxon>
    </lineage>
</organism>
<dbReference type="EMBL" id="MHHS01000009">
    <property type="protein sequence ID" value="OGY37345.1"/>
    <property type="molecule type" value="Genomic_DNA"/>
</dbReference>
<keyword evidence="4" id="KW-1133">Transmembrane helix</keyword>
<gene>
    <name evidence="7" type="ORF">A3E36_02840</name>
</gene>
<evidence type="ECO:0000256" key="4">
    <source>
        <dbReference type="SAM" id="Phobius"/>
    </source>
</evidence>
<comment type="similarity">
    <text evidence="2">Belongs to the membrane fusion protein (MFP) (TC 8.A.1) family.</text>
</comment>
<dbReference type="InterPro" id="IPR058792">
    <property type="entry name" value="Beta-barrel_RND_2"/>
</dbReference>
<keyword evidence="4" id="KW-0812">Transmembrane</keyword>
<feature type="transmembrane region" description="Helical" evidence="4">
    <location>
        <begin position="7"/>
        <end position="26"/>
    </location>
</feature>
<protein>
    <submittedName>
        <fullName evidence="7">Uncharacterized protein</fullName>
    </submittedName>
</protein>
<dbReference type="Pfam" id="PF25917">
    <property type="entry name" value="BSH_RND"/>
    <property type="match status" value="1"/>
</dbReference>
<dbReference type="InterPro" id="IPR058625">
    <property type="entry name" value="MdtA-like_BSH"/>
</dbReference>
<dbReference type="Pfam" id="PF25954">
    <property type="entry name" value="Beta-barrel_RND_2"/>
    <property type="match status" value="1"/>
</dbReference>
<evidence type="ECO:0000256" key="2">
    <source>
        <dbReference type="ARBA" id="ARBA00009477"/>
    </source>
</evidence>
<evidence type="ECO:0000313" key="8">
    <source>
        <dbReference type="Proteomes" id="UP000177941"/>
    </source>
</evidence>
<dbReference type="NCBIfam" id="TIGR01730">
    <property type="entry name" value="RND_mfp"/>
    <property type="match status" value="1"/>
</dbReference>
<dbReference type="Gene3D" id="1.10.287.470">
    <property type="entry name" value="Helix hairpin bin"/>
    <property type="match status" value="1"/>
</dbReference>
<keyword evidence="3" id="KW-0175">Coiled coil</keyword>
<dbReference type="InterPro" id="IPR050465">
    <property type="entry name" value="UPF0194_transport"/>
</dbReference>
<feature type="domain" description="CusB-like beta-barrel" evidence="6">
    <location>
        <begin position="285"/>
        <end position="360"/>
    </location>
</feature>
<dbReference type="Gene3D" id="2.40.30.170">
    <property type="match status" value="1"/>
</dbReference>
<evidence type="ECO:0000313" key="7">
    <source>
        <dbReference type="EMBL" id="OGY37345.1"/>
    </source>
</evidence>